<dbReference type="GO" id="GO:0012505">
    <property type="term" value="C:endomembrane system"/>
    <property type="evidence" value="ECO:0007669"/>
    <property type="project" value="UniProtKB-SubCell"/>
</dbReference>
<dbReference type="Gene3D" id="1.20.1250.20">
    <property type="entry name" value="MFS general substrate transporter like domains"/>
    <property type="match status" value="1"/>
</dbReference>
<keyword evidence="5 7" id="KW-1133">Transmembrane helix</keyword>
<evidence type="ECO:0000256" key="2">
    <source>
        <dbReference type="ARBA" id="ARBA00007467"/>
    </source>
</evidence>
<comment type="subcellular location">
    <subcellularLocation>
        <location evidence="1">Endomembrane system</location>
        <topology evidence="1">Multi-pass membrane protein</topology>
    </subcellularLocation>
    <subcellularLocation>
        <location evidence="7">Lysosome membrane</location>
        <topology evidence="7">Multi-pass membrane protein</topology>
    </subcellularLocation>
</comment>
<feature type="transmembrane region" description="Helical" evidence="7">
    <location>
        <begin position="119"/>
        <end position="137"/>
    </location>
</feature>
<feature type="transmembrane region" description="Helical" evidence="7">
    <location>
        <begin position="143"/>
        <end position="163"/>
    </location>
</feature>
<keyword evidence="6 7" id="KW-0472">Membrane</keyword>
<evidence type="ECO:0000313" key="9">
    <source>
        <dbReference type="Proteomes" id="UP001321473"/>
    </source>
</evidence>
<dbReference type="PRINTS" id="PR01315">
    <property type="entry name" value="BATTENIN"/>
</dbReference>
<keyword evidence="4 7" id="KW-0812">Transmembrane</keyword>
<evidence type="ECO:0000256" key="3">
    <source>
        <dbReference type="ARBA" id="ARBA00022448"/>
    </source>
</evidence>
<evidence type="ECO:0000256" key="5">
    <source>
        <dbReference type="ARBA" id="ARBA00022989"/>
    </source>
</evidence>
<dbReference type="Proteomes" id="UP001321473">
    <property type="component" value="Unassembled WGS sequence"/>
</dbReference>
<dbReference type="InterPro" id="IPR003492">
    <property type="entry name" value="Battenin_disease_Cln3"/>
</dbReference>
<dbReference type="AlphaFoldDB" id="A0AAQ4EAT8"/>
<keyword evidence="7" id="KW-0458">Lysosome</keyword>
<feature type="transmembrane region" description="Helical" evidence="7">
    <location>
        <begin position="268"/>
        <end position="285"/>
    </location>
</feature>
<dbReference type="EMBL" id="JARKHS020019418">
    <property type="protein sequence ID" value="KAK8771702.1"/>
    <property type="molecule type" value="Genomic_DNA"/>
</dbReference>
<feature type="transmembrane region" description="Helical" evidence="7">
    <location>
        <begin position="39"/>
        <end position="61"/>
    </location>
</feature>
<feature type="transmembrane region" description="Helical" evidence="7">
    <location>
        <begin position="332"/>
        <end position="352"/>
    </location>
</feature>
<dbReference type="GO" id="GO:0051453">
    <property type="term" value="P:regulation of intracellular pH"/>
    <property type="evidence" value="ECO:0007669"/>
    <property type="project" value="TreeGrafter"/>
</dbReference>
<dbReference type="GO" id="GO:0007040">
    <property type="term" value="P:lysosome organization"/>
    <property type="evidence" value="ECO:0007669"/>
    <property type="project" value="TreeGrafter"/>
</dbReference>
<evidence type="ECO:0000256" key="1">
    <source>
        <dbReference type="ARBA" id="ARBA00004127"/>
    </source>
</evidence>
<dbReference type="InterPro" id="IPR018460">
    <property type="entry name" value="Battenin_disease_Cln3_subgr"/>
</dbReference>
<dbReference type="InterPro" id="IPR036259">
    <property type="entry name" value="MFS_trans_sf"/>
</dbReference>
<feature type="transmembrane region" description="Helical" evidence="7">
    <location>
        <begin position="398"/>
        <end position="417"/>
    </location>
</feature>
<evidence type="ECO:0000256" key="6">
    <source>
        <dbReference type="ARBA" id="ARBA00023136"/>
    </source>
</evidence>
<evidence type="ECO:0000256" key="4">
    <source>
        <dbReference type="ARBA" id="ARBA00022692"/>
    </source>
</evidence>
<feature type="transmembrane region" description="Helical" evidence="7">
    <location>
        <begin position="203"/>
        <end position="222"/>
    </location>
</feature>
<comment type="caution">
    <text evidence="8">The sequence shown here is derived from an EMBL/GenBank/DDBJ whole genome shotgun (WGS) entry which is preliminary data.</text>
</comment>
<evidence type="ECO:0000256" key="7">
    <source>
        <dbReference type="RuleBase" id="RU361113"/>
    </source>
</evidence>
<dbReference type="Pfam" id="PF02487">
    <property type="entry name" value="CLN3"/>
    <property type="match status" value="1"/>
</dbReference>
<accession>A0AAQ4EAT8</accession>
<protein>
    <recommendedName>
        <fullName evidence="7">Battenin</fullName>
    </recommendedName>
</protein>
<keyword evidence="3" id="KW-0813">Transport</keyword>
<reference evidence="8 9" key="1">
    <citation type="journal article" date="2023" name="Arcadia Sci">
        <title>De novo assembly of a long-read Amblyomma americanum tick genome.</title>
        <authorList>
            <person name="Chou S."/>
            <person name="Poskanzer K.E."/>
            <person name="Rollins M."/>
            <person name="Thuy-Boun P.S."/>
        </authorList>
    </citation>
    <scope>NUCLEOTIDE SEQUENCE [LARGE SCALE GENOMIC DNA]</scope>
    <source>
        <strain evidence="8">F_SG_1</strain>
        <tissue evidence="8">Salivary glands</tissue>
    </source>
</reference>
<gene>
    <name evidence="8" type="ORF">V5799_025052</name>
</gene>
<feature type="transmembrane region" description="Helical" evidence="7">
    <location>
        <begin position="6"/>
        <end position="27"/>
    </location>
</feature>
<comment type="similarity">
    <text evidence="2 7">Belongs to the battenin family.</text>
</comment>
<dbReference type="PANTHER" id="PTHR10981">
    <property type="entry name" value="BATTENIN"/>
    <property type="match status" value="1"/>
</dbReference>
<keyword evidence="9" id="KW-1185">Reference proteome</keyword>
<feature type="transmembrane region" description="Helical" evidence="7">
    <location>
        <begin position="358"/>
        <end position="377"/>
    </location>
</feature>
<evidence type="ECO:0000313" key="8">
    <source>
        <dbReference type="EMBL" id="KAK8771702.1"/>
    </source>
</evidence>
<proteinExistence type="inferred from homology"/>
<dbReference type="PANTHER" id="PTHR10981:SF0">
    <property type="entry name" value="BATTENIN"/>
    <property type="match status" value="1"/>
</dbReference>
<dbReference type="PIRSF" id="PIRSF015974">
    <property type="entry name" value="CLN3_BTN1"/>
    <property type="match status" value="1"/>
</dbReference>
<feature type="transmembrane region" description="Helical" evidence="7">
    <location>
        <begin position="175"/>
        <end position="197"/>
    </location>
</feature>
<name>A0AAQ4EAT8_AMBAM</name>
<sequence>MTLAHSTTRFLLWIFVILTTIFSLYTTDHGDKLRRTRNLAGFWLLGLCNNYAYVVMLSAAFDILNKDLGPHNVTVDPHPPNSTRCNPTSTGAILLADILPALFIKLTAPFFNISTSIQVTAVVLLSCSSFLMTSFTIAKWMSFLGVVCAAIGSGLGEITFLAYSSYFESDVISTWSSGTGGAGVLGALSYAAMASVLTPETTLLVMLCVPVMMAVSFWGILVHPRLRSRQPSVVVPDEEPLLSCSSGCSEQIKSTLTFMQKLKLIKPLLRFMIPLGLVYFAEYFINQGLLELIVFRNTKLTHKEQYRWLQVMYQVGVLISRSSVNFIQIRKLWLLPLLQFANMVFILSEAYFLFLPSFWIVVVVVLYEGLLGGAAYVNTFYRISKDVAPQHREFSLRIASLADSTGIALAGAIALPVHDAMCLLDY</sequence>
<dbReference type="GO" id="GO:0005765">
    <property type="term" value="C:lysosomal membrane"/>
    <property type="evidence" value="ECO:0007669"/>
    <property type="project" value="UniProtKB-SubCell"/>
</dbReference>
<organism evidence="8 9">
    <name type="scientific">Amblyomma americanum</name>
    <name type="common">Lone star tick</name>
    <dbReference type="NCBI Taxonomy" id="6943"/>
    <lineage>
        <taxon>Eukaryota</taxon>
        <taxon>Metazoa</taxon>
        <taxon>Ecdysozoa</taxon>
        <taxon>Arthropoda</taxon>
        <taxon>Chelicerata</taxon>
        <taxon>Arachnida</taxon>
        <taxon>Acari</taxon>
        <taxon>Parasitiformes</taxon>
        <taxon>Ixodida</taxon>
        <taxon>Ixodoidea</taxon>
        <taxon>Ixodidae</taxon>
        <taxon>Amblyomminae</taxon>
        <taxon>Amblyomma</taxon>
    </lineage>
</organism>
<dbReference type="SUPFAM" id="SSF103473">
    <property type="entry name" value="MFS general substrate transporter"/>
    <property type="match status" value="1"/>
</dbReference>